<keyword evidence="1" id="KW-1133">Transmembrane helix</keyword>
<name>A0ABU8WHW5_9BURK</name>
<feature type="transmembrane region" description="Helical" evidence="1">
    <location>
        <begin position="105"/>
        <end position="128"/>
    </location>
</feature>
<evidence type="ECO:0008006" key="4">
    <source>
        <dbReference type="Google" id="ProtNLM"/>
    </source>
</evidence>
<feature type="transmembrane region" description="Helical" evidence="1">
    <location>
        <begin position="346"/>
        <end position="365"/>
    </location>
</feature>
<proteinExistence type="predicted"/>
<feature type="transmembrane region" description="Helical" evidence="1">
    <location>
        <begin position="294"/>
        <end position="312"/>
    </location>
</feature>
<feature type="transmembrane region" description="Helical" evidence="1">
    <location>
        <begin position="318"/>
        <end position="339"/>
    </location>
</feature>
<keyword evidence="1" id="KW-0472">Membrane</keyword>
<comment type="caution">
    <text evidence="2">The sequence shown here is derived from an EMBL/GenBank/DDBJ whole genome shotgun (WGS) entry which is preliminary data.</text>
</comment>
<dbReference type="EMBL" id="JBBKZT010000004">
    <property type="protein sequence ID" value="MEJ8847081.1"/>
    <property type="molecule type" value="Genomic_DNA"/>
</dbReference>
<dbReference type="Proteomes" id="UP001385892">
    <property type="component" value="Unassembled WGS sequence"/>
</dbReference>
<reference evidence="2 3" key="1">
    <citation type="submission" date="2024-03" db="EMBL/GenBank/DDBJ databases">
        <title>Novel species of the genus Variovorax.</title>
        <authorList>
            <person name="Liu Q."/>
            <person name="Xin Y.-H."/>
        </authorList>
    </citation>
    <scope>NUCLEOTIDE SEQUENCE [LARGE SCALE GENOMIC DNA]</scope>
    <source>
        <strain evidence="2 3">KACC 18900</strain>
    </source>
</reference>
<protein>
    <recommendedName>
        <fullName evidence="4">Glycosyltransferase RgtA/B/C/D-like domain-containing protein</fullName>
    </recommendedName>
</protein>
<accession>A0ABU8WHW5</accession>
<sequence>MLATLFTAFQIQSSLHSGSLSLPVTYDDVGYFNDALARLDVLYRHGGRALLAGFWVNPPHAPLQTLLALMGFGLLGPHPWAADAMNAVPLTLILRLFLGFATRSLSLGISTLLAAALLGFPLFGLLVLEFRPDMLCALLTTVGALTIAADPRWRAGDRKMLAVSSALFVGALLTKPTLAPITAVVFAAAAVAAMASQREHAKAIARLALICGGIGVLLVLPYYAAVLPSLFAYIWSNAFGSQASIWAKNAATPNPALYYLTGPGGKVAIGTPWLALGTSLLVVSLPILFRTWRAAVAVLAVALVAYLGVTVPSMKSPFIGVVVPAFMLGIVALVTVALAQRMPRRVAIAAAAGLFAFSVVTWRPVALRLFGAPVPPIQAQNFTRIYLQTADAIAAIPDLGQHRLYFPVIAQYLNLDNLAFELRRRGMQAPVMEQLYLNADLADHRAAMARADLAILFSDDSELPLPWPASTGVLKEIGASVRDSGAFEVVATIDSGYYRGQVLVLKRK</sequence>
<feature type="transmembrane region" description="Helical" evidence="1">
    <location>
        <begin position="177"/>
        <end position="195"/>
    </location>
</feature>
<feature type="transmembrane region" description="Helical" evidence="1">
    <location>
        <begin position="267"/>
        <end position="289"/>
    </location>
</feature>
<evidence type="ECO:0000313" key="2">
    <source>
        <dbReference type="EMBL" id="MEJ8847081.1"/>
    </source>
</evidence>
<gene>
    <name evidence="2" type="ORF">WKW82_10495</name>
</gene>
<feature type="transmembrane region" description="Helical" evidence="1">
    <location>
        <begin position="207"/>
        <end position="235"/>
    </location>
</feature>
<keyword evidence="3" id="KW-1185">Reference proteome</keyword>
<organism evidence="2 3">
    <name type="scientific">Variovorax rhizosphaerae</name>
    <dbReference type="NCBI Taxonomy" id="1836200"/>
    <lineage>
        <taxon>Bacteria</taxon>
        <taxon>Pseudomonadati</taxon>
        <taxon>Pseudomonadota</taxon>
        <taxon>Betaproteobacteria</taxon>
        <taxon>Burkholderiales</taxon>
        <taxon>Comamonadaceae</taxon>
        <taxon>Variovorax</taxon>
    </lineage>
</organism>
<keyword evidence="1" id="KW-0812">Transmembrane</keyword>
<evidence type="ECO:0000256" key="1">
    <source>
        <dbReference type="SAM" id="Phobius"/>
    </source>
</evidence>
<evidence type="ECO:0000313" key="3">
    <source>
        <dbReference type="Proteomes" id="UP001385892"/>
    </source>
</evidence>
<dbReference type="RefSeq" id="WP_340342228.1">
    <property type="nucleotide sequence ID" value="NZ_JBBKZT010000004.1"/>
</dbReference>